<evidence type="ECO:0008006" key="5">
    <source>
        <dbReference type="Google" id="ProtNLM"/>
    </source>
</evidence>
<keyword evidence="2" id="KW-1133">Transmembrane helix</keyword>
<dbReference type="OrthoDB" id="3360632at2759"/>
<feature type="transmembrane region" description="Helical" evidence="2">
    <location>
        <begin position="392"/>
        <end position="409"/>
    </location>
</feature>
<feature type="transmembrane region" description="Helical" evidence="2">
    <location>
        <begin position="68"/>
        <end position="93"/>
    </location>
</feature>
<feature type="transmembrane region" description="Helical" evidence="2">
    <location>
        <begin position="238"/>
        <end position="259"/>
    </location>
</feature>
<keyword evidence="2" id="KW-0472">Membrane</keyword>
<accession>A0A316UI08</accession>
<organism evidence="3 4">
    <name type="scientific">Jaminaea rosea</name>
    <dbReference type="NCBI Taxonomy" id="1569628"/>
    <lineage>
        <taxon>Eukaryota</taxon>
        <taxon>Fungi</taxon>
        <taxon>Dikarya</taxon>
        <taxon>Basidiomycota</taxon>
        <taxon>Ustilaginomycotina</taxon>
        <taxon>Exobasidiomycetes</taxon>
        <taxon>Microstromatales</taxon>
        <taxon>Microstromatales incertae sedis</taxon>
        <taxon>Jaminaea</taxon>
    </lineage>
</organism>
<evidence type="ECO:0000256" key="2">
    <source>
        <dbReference type="SAM" id="Phobius"/>
    </source>
</evidence>
<evidence type="ECO:0000256" key="1">
    <source>
        <dbReference type="SAM" id="MobiDB-lite"/>
    </source>
</evidence>
<feature type="transmembrane region" description="Helical" evidence="2">
    <location>
        <begin position="286"/>
        <end position="307"/>
    </location>
</feature>
<dbReference type="EMBL" id="KZ819680">
    <property type="protein sequence ID" value="PWN24518.1"/>
    <property type="molecule type" value="Genomic_DNA"/>
</dbReference>
<dbReference type="GeneID" id="37026442"/>
<feature type="region of interest" description="Disordered" evidence="1">
    <location>
        <begin position="24"/>
        <end position="57"/>
    </location>
</feature>
<protein>
    <recommendedName>
        <fullName evidence="5">Amino acid transporter transmembrane domain-containing protein</fullName>
    </recommendedName>
</protein>
<feature type="compositionally biased region" description="Acidic residues" evidence="1">
    <location>
        <begin position="30"/>
        <end position="43"/>
    </location>
</feature>
<gene>
    <name evidence="3" type="ORF">BDZ90DRAFT_224569</name>
</gene>
<dbReference type="Proteomes" id="UP000245884">
    <property type="component" value="Unassembled WGS sequence"/>
</dbReference>
<sequence>MSAASDEIDDDDSDARDSLLARRRITVAKDDDDSDTDTEDENDDAHHRRRPDSYMHTLRPSRERRRSWWASLTASKVSGSSLSIPHVTINLFAASLHPAVLLSTPFYFSRTDIGPGIAGLVLVGVLGGVGGGLWVVLSRYVGGSTLEAITAASIGGRTSPRRSQLGRLLAAGLLAVYSTGSALVAHLALVDILLQASLPYLPRTLKQESRAILTFIAAAIVTAPLVLIPLAKRTMIRLATATALCVYPLVLAILFSRVFTAIPPAPATAQPAVPQPAHLSPRHKAIWAPLSLLPLLTLSSSPLQILLHNRSLRRMPSQRSAGAQSGSNVKAFLGCQAAQVALVVGMSIGIGVGLGRRGIEEHLGREVRPNLFSSLLGGEAEEGDRWINAARLLYVGLLATHFALCLSMGRASWARAARVVGVNP</sequence>
<evidence type="ECO:0000313" key="4">
    <source>
        <dbReference type="Proteomes" id="UP000245884"/>
    </source>
</evidence>
<keyword evidence="4" id="KW-1185">Reference proteome</keyword>
<reference evidence="3 4" key="1">
    <citation type="journal article" date="2018" name="Mol. Biol. Evol.">
        <title>Broad Genomic Sampling Reveals a Smut Pathogenic Ancestry of the Fungal Clade Ustilaginomycotina.</title>
        <authorList>
            <person name="Kijpornyongpan T."/>
            <person name="Mondo S.J."/>
            <person name="Barry K."/>
            <person name="Sandor L."/>
            <person name="Lee J."/>
            <person name="Lipzen A."/>
            <person name="Pangilinan J."/>
            <person name="LaButti K."/>
            <person name="Hainaut M."/>
            <person name="Henrissat B."/>
            <person name="Grigoriev I.V."/>
            <person name="Spatafora J.W."/>
            <person name="Aime M.C."/>
        </authorList>
    </citation>
    <scope>NUCLEOTIDE SEQUENCE [LARGE SCALE GENOMIC DNA]</scope>
    <source>
        <strain evidence="3 4">MCA 5214</strain>
    </source>
</reference>
<feature type="transmembrane region" description="Helical" evidence="2">
    <location>
        <begin position="113"/>
        <end position="137"/>
    </location>
</feature>
<name>A0A316UI08_9BASI</name>
<keyword evidence="2" id="KW-0812">Transmembrane</keyword>
<feature type="non-terminal residue" evidence="3">
    <location>
        <position position="424"/>
    </location>
</feature>
<feature type="transmembrane region" description="Helical" evidence="2">
    <location>
        <begin position="168"/>
        <end position="190"/>
    </location>
</feature>
<dbReference type="RefSeq" id="XP_025359130.1">
    <property type="nucleotide sequence ID" value="XM_025504619.1"/>
</dbReference>
<evidence type="ECO:0000313" key="3">
    <source>
        <dbReference type="EMBL" id="PWN24518.1"/>
    </source>
</evidence>
<feature type="transmembrane region" description="Helical" evidence="2">
    <location>
        <begin position="210"/>
        <end position="231"/>
    </location>
</feature>
<dbReference type="AlphaFoldDB" id="A0A316UI08"/>
<proteinExistence type="predicted"/>